<dbReference type="EnsemblMetazoa" id="Aqu2.1.38550_001">
    <property type="protein sequence ID" value="Aqu2.1.38550_001"/>
    <property type="gene ID" value="Aqu2.1.38550"/>
</dbReference>
<sequence>MVAWMSVMMVGKEVLPVTLAITGLFLISLFVVPLQSSFVKPGTPLDDGLILPRPIGLAYLLLISMLPGIIFSSINSVHMFSDFEDLFLCQLFFTGPVFVLSLLESQGIFLWFGNVSERTILLTRWGFGILAMAALSLYLNYVPASTDIPRLAVPLIFSFIALLSTLSSQGYDFRFIIGMVVLNVILVLTLALQLPWEVQYNFSLVSLPLWALQLLLVLLMIGSLVLLLGWQKDLTLLWPTYHAVFVGCEFIMNSEGIYSLSFLLITGFAAVLLCLRLHTVGRLPLPLTILCVCLHVLKLSHFLPDSTSFSTSSSFLSLFGLMLTAVSLLKLFSSESLSLKLLLSFSIVLAVGLVCSIQLLVVPLLISITHTPPTSSDLAAFIVLFVGILLQYFTPRLKSGKSSSLIVVKYLPPSLFFLATLLWLLQPEFNLFEINDAVSVVILHEVNVNKYLGRIVTSEQLSLLAWTVVMKWLVVLYSLMIVASVSFKLCFPELMLQAALSLFCGSASVLFSLQFGHHTPFSFLGILYGVSGLIGGFLLSLILLKKSGTPTWFEGLLLFLLTCLCMITLTCEWGSLPSHVNEPVSIPSASLFLLLFVSIAVVLKAKSLSGKPLLPFLCNASILIAFLIAVCLELPLKLEKALVVSLSSCLFLLLQSDGWIVSTKRVSNLFLAPSLVASSLTLFIISFFRIVDDLSIQMTIMTSLELICLFACIPGQVKFLYSLWKGLPLRLSVFKVLFYILPNAFLIQYGGSVNVVFGSTVVLAFSLLAVSEFQTFLVL</sequence>
<evidence type="ECO:0000313" key="3">
    <source>
        <dbReference type="Proteomes" id="UP000007879"/>
    </source>
</evidence>
<feature type="transmembrane region" description="Helical" evidence="1">
    <location>
        <begin position="463"/>
        <end position="487"/>
    </location>
</feature>
<feature type="transmembrane region" description="Helical" evidence="1">
    <location>
        <begin position="151"/>
        <end position="167"/>
    </location>
</feature>
<accession>A0A1X7VE13</accession>
<keyword evidence="1" id="KW-1133">Transmembrane helix</keyword>
<proteinExistence type="predicted"/>
<feature type="transmembrane region" description="Helical" evidence="1">
    <location>
        <begin position="642"/>
        <end position="662"/>
    </location>
</feature>
<feature type="transmembrane region" description="Helical" evidence="1">
    <location>
        <begin position="556"/>
        <end position="576"/>
    </location>
</feature>
<feature type="transmembrane region" description="Helical" evidence="1">
    <location>
        <begin position="406"/>
        <end position="425"/>
    </location>
</feature>
<dbReference type="KEGG" id="aqu:109580479"/>
<feature type="transmembrane region" description="Helical" evidence="1">
    <location>
        <begin position="341"/>
        <end position="366"/>
    </location>
</feature>
<keyword evidence="3" id="KW-1185">Reference proteome</keyword>
<protein>
    <submittedName>
        <fullName evidence="2">Uncharacterized protein</fullName>
    </submittedName>
</protein>
<feature type="transmembrane region" description="Helical" evidence="1">
    <location>
        <begin position="119"/>
        <end position="139"/>
    </location>
</feature>
<name>A0A1X7VE13_AMPQE</name>
<feature type="transmembrane region" description="Helical" evidence="1">
    <location>
        <begin position="588"/>
        <end position="605"/>
    </location>
</feature>
<dbReference type="AlphaFoldDB" id="A0A1X7VE13"/>
<feature type="transmembrane region" description="Helical" evidence="1">
    <location>
        <begin position="521"/>
        <end position="544"/>
    </location>
</feature>
<feature type="transmembrane region" description="Helical" evidence="1">
    <location>
        <begin position="378"/>
        <end position="394"/>
    </location>
</feature>
<feature type="transmembrane region" description="Helical" evidence="1">
    <location>
        <begin position="86"/>
        <end position="113"/>
    </location>
</feature>
<feature type="transmembrane region" description="Helical" evidence="1">
    <location>
        <begin position="173"/>
        <end position="192"/>
    </location>
</feature>
<feature type="transmembrane region" description="Helical" evidence="1">
    <location>
        <begin position="694"/>
        <end position="715"/>
    </location>
</feature>
<reference evidence="3" key="1">
    <citation type="journal article" date="2010" name="Nature">
        <title>The Amphimedon queenslandica genome and the evolution of animal complexity.</title>
        <authorList>
            <person name="Srivastava M."/>
            <person name="Simakov O."/>
            <person name="Chapman J."/>
            <person name="Fahey B."/>
            <person name="Gauthier M.E."/>
            <person name="Mitros T."/>
            <person name="Richards G.S."/>
            <person name="Conaco C."/>
            <person name="Dacre M."/>
            <person name="Hellsten U."/>
            <person name="Larroux C."/>
            <person name="Putnam N.H."/>
            <person name="Stanke M."/>
            <person name="Adamska M."/>
            <person name="Darling A."/>
            <person name="Degnan S.M."/>
            <person name="Oakley T.H."/>
            <person name="Plachetzki D.C."/>
            <person name="Zhai Y."/>
            <person name="Adamski M."/>
            <person name="Calcino A."/>
            <person name="Cummins S.F."/>
            <person name="Goodstein D.M."/>
            <person name="Harris C."/>
            <person name="Jackson D.J."/>
            <person name="Leys S.P."/>
            <person name="Shu S."/>
            <person name="Woodcroft B.J."/>
            <person name="Vervoort M."/>
            <person name="Kosik K.S."/>
            <person name="Manning G."/>
            <person name="Degnan B.M."/>
            <person name="Rokhsar D.S."/>
        </authorList>
    </citation>
    <scope>NUCLEOTIDE SEQUENCE [LARGE SCALE GENOMIC DNA]</scope>
</reference>
<feature type="transmembrane region" description="Helical" evidence="1">
    <location>
        <begin position="669"/>
        <end position="688"/>
    </location>
</feature>
<dbReference type="Proteomes" id="UP000007879">
    <property type="component" value="Unassembled WGS sequence"/>
</dbReference>
<evidence type="ECO:0000256" key="1">
    <source>
        <dbReference type="SAM" id="Phobius"/>
    </source>
</evidence>
<reference evidence="2" key="2">
    <citation type="submission" date="2017-05" db="UniProtKB">
        <authorList>
            <consortium name="EnsemblMetazoa"/>
        </authorList>
    </citation>
    <scope>IDENTIFICATION</scope>
</reference>
<feature type="transmembrane region" description="Helical" evidence="1">
    <location>
        <begin position="727"/>
        <end position="749"/>
    </location>
</feature>
<feature type="transmembrane region" description="Helical" evidence="1">
    <location>
        <begin position="494"/>
        <end position="515"/>
    </location>
</feature>
<dbReference type="InParanoid" id="A0A1X7VE13"/>
<feature type="transmembrane region" description="Helical" evidence="1">
    <location>
        <begin position="204"/>
        <end position="230"/>
    </location>
</feature>
<feature type="transmembrane region" description="Helical" evidence="1">
    <location>
        <begin position="309"/>
        <end position="329"/>
    </location>
</feature>
<organism evidence="2">
    <name type="scientific">Amphimedon queenslandica</name>
    <name type="common">Sponge</name>
    <dbReference type="NCBI Taxonomy" id="400682"/>
    <lineage>
        <taxon>Eukaryota</taxon>
        <taxon>Metazoa</taxon>
        <taxon>Porifera</taxon>
        <taxon>Demospongiae</taxon>
        <taxon>Heteroscleromorpha</taxon>
        <taxon>Haplosclerida</taxon>
        <taxon>Niphatidae</taxon>
        <taxon>Amphimedon</taxon>
    </lineage>
</organism>
<feature type="transmembrane region" description="Helical" evidence="1">
    <location>
        <begin position="256"/>
        <end position="275"/>
    </location>
</feature>
<feature type="transmembrane region" description="Helical" evidence="1">
    <location>
        <begin position="617"/>
        <end position="636"/>
    </location>
</feature>
<dbReference type="EnsemblMetazoa" id="XM_019993699.1">
    <property type="protein sequence ID" value="XP_019849258.1"/>
    <property type="gene ID" value="LOC109580479"/>
</dbReference>
<feature type="transmembrane region" description="Helical" evidence="1">
    <location>
        <begin position="14"/>
        <end position="35"/>
    </location>
</feature>
<evidence type="ECO:0000313" key="2">
    <source>
        <dbReference type="EnsemblMetazoa" id="Aqu2.1.38550_001"/>
    </source>
</evidence>
<feature type="transmembrane region" description="Helical" evidence="1">
    <location>
        <begin position="55"/>
        <end position="74"/>
    </location>
</feature>
<gene>
    <name evidence="2" type="primary">109580479</name>
</gene>
<keyword evidence="1" id="KW-0472">Membrane</keyword>
<keyword evidence="1" id="KW-0812">Transmembrane</keyword>